<gene>
    <name evidence="5" type="ORF">KK083_06115</name>
</gene>
<dbReference type="PROSITE" id="PS00519">
    <property type="entry name" value="HTH_ASNC_1"/>
    <property type="match status" value="1"/>
</dbReference>
<dbReference type="Pfam" id="PF01037">
    <property type="entry name" value="AsnC_trans_reg"/>
    <property type="match status" value="1"/>
</dbReference>
<evidence type="ECO:0000256" key="3">
    <source>
        <dbReference type="ARBA" id="ARBA00023163"/>
    </source>
</evidence>
<dbReference type="InterPro" id="IPR036390">
    <property type="entry name" value="WH_DNA-bd_sf"/>
</dbReference>
<evidence type="ECO:0000313" key="6">
    <source>
        <dbReference type="Proteomes" id="UP001319200"/>
    </source>
</evidence>
<comment type="caution">
    <text evidence="5">The sequence shown here is derived from an EMBL/GenBank/DDBJ whole genome shotgun (WGS) entry which is preliminary data.</text>
</comment>
<keyword evidence="1" id="KW-0805">Transcription regulation</keyword>
<dbReference type="AlphaFoldDB" id="A0AAP2GHV1"/>
<dbReference type="GO" id="GO:0005829">
    <property type="term" value="C:cytosol"/>
    <property type="evidence" value="ECO:0007669"/>
    <property type="project" value="TreeGrafter"/>
</dbReference>
<proteinExistence type="predicted"/>
<protein>
    <submittedName>
        <fullName evidence="5">Lrp/AsnC family transcriptional regulator</fullName>
    </submittedName>
</protein>
<dbReference type="Pfam" id="PF13404">
    <property type="entry name" value="HTH_AsnC-type"/>
    <property type="match status" value="1"/>
</dbReference>
<dbReference type="PROSITE" id="PS50956">
    <property type="entry name" value="HTH_ASNC_2"/>
    <property type="match status" value="1"/>
</dbReference>
<dbReference type="InterPro" id="IPR011991">
    <property type="entry name" value="ArsR-like_HTH"/>
</dbReference>
<dbReference type="GO" id="GO:0043200">
    <property type="term" value="P:response to amino acid"/>
    <property type="evidence" value="ECO:0007669"/>
    <property type="project" value="TreeGrafter"/>
</dbReference>
<evidence type="ECO:0000256" key="1">
    <source>
        <dbReference type="ARBA" id="ARBA00023015"/>
    </source>
</evidence>
<sequence>MDRRSKAMDDLDWRILEELQQNARISASEIGRRVGLTAPAVAERISRMEEEGLIQGYRTVIDYDKIGLTVRVFINFKSTALKHAEVVKLISTMPEITEWYTVTGDCCMLLKVAVATTKELELFLEKLGKYGETATSIILSGNPEPRVVVRSKK</sequence>
<dbReference type="InterPro" id="IPR019888">
    <property type="entry name" value="Tscrpt_reg_AsnC-like"/>
</dbReference>
<dbReference type="Gene3D" id="1.10.10.10">
    <property type="entry name" value="Winged helix-like DNA-binding domain superfamily/Winged helix DNA-binding domain"/>
    <property type="match status" value="1"/>
</dbReference>
<name>A0AAP2GHV1_9BACT</name>
<dbReference type="InterPro" id="IPR036388">
    <property type="entry name" value="WH-like_DNA-bd_sf"/>
</dbReference>
<keyword evidence="2" id="KW-0238">DNA-binding</keyword>
<evidence type="ECO:0000313" key="5">
    <source>
        <dbReference type="EMBL" id="MBT1696441.1"/>
    </source>
</evidence>
<dbReference type="SMART" id="SM00344">
    <property type="entry name" value="HTH_ASNC"/>
    <property type="match status" value="1"/>
</dbReference>
<dbReference type="InterPro" id="IPR000485">
    <property type="entry name" value="AsnC-type_HTH_dom"/>
</dbReference>
<dbReference type="Gene3D" id="3.30.70.920">
    <property type="match status" value="1"/>
</dbReference>
<dbReference type="PRINTS" id="PR00033">
    <property type="entry name" value="HTHASNC"/>
</dbReference>
<dbReference type="PANTHER" id="PTHR30154:SF53">
    <property type="entry name" value="HTH-TYPE TRANSCRIPTIONAL REGULATOR LRPC"/>
    <property type="match status" value="1"/>
</dbReference>
<dbReference type="CDD" id="cd00090">
    <property type="entry name" value="HTH_ARSR"/>
    <property type="match status" value="1"/>
</dbReference>
<dbReference type="InterPro" id="IPR011008">
    <property type="entry name" value="Dimeric_a/b-barrel"/>
</dbReference>
<dbReference type="EMBL" id="JAHESF010000004">
    <property type="protein sequence ID" value="MBT1696441.1"/>
    <property type="molecule type" value="Genomic_DNA"/>
</dbReference>
<dbReference type="GO" id="GO:0006355">
    <property type="term" value="P:regulation of DNA-templated transcription"/>
    <property type="evidence" value="ECO:0007669"/>
    <property type="project" value="UniProtKB-ARBA"/>
</dbReference>
<dbReference type="PANTHER" id="PTHR30154">
    <property type="entry name" value="LEUCINE-RESPONSIVE REGULATORY PROTEIN"/>
    <property type="match status" value="1"/>
</dbReference>
<organism evidence="5 6">
    <name type="scientific">Chryseosolibacter histidini</name>
    <dbReference type="NCBI Taxonomy" id="2782349"/>
    <lineage>
        <taxon>Bacteria</taxon>
        <taxon>Pseudomonadati</taxon>
        <taxon>Bacteroidota</taxon>
        <taxon>Cytophagia</taxon>
        <taxon>Cytophagales</taxon>
        <taxon>Chryseotaleaceae</taxon>
        <taxon>Chryseosolibacter</taxon>
    </lineage>
</organism>
<keyword evidence="3" id="KW-0804">Transcription</keyword>
<dbReference type="FunFam" id="1.10.10.10:FF:000186">
    <property type="entry name" value="AsnC family transcriptional regulator"/>
    <property type="match status" value="1"/>
</dbReference>
<dbReference type="SUPFAM" id="SSF46785">
    <property type="entry name" value="Winged helix' DNA-binding domain"/>
    <property type="match status" value="1"/>
</dbReference>
<dbReference type="RefSeq" id="WP_254161722.1">
    <property type="nucleotide sequence ID" value="NZ_JAHESF010000004.1"/>
</dbReference>
<evidence type="ECO:0000256" key="2">
    <source>
        <dbReference type="ARBA" id="ARBA00023125"/>
    </source>
</evidence>
<dbReference type="InterPro" id="IPR019887">
    <property type="entry name" value="Tscrpt_reg_AsnC/Lrp_C"/>
</dbReference>
<reference evidence="5 6" key="1">
    <citation type="submission" date="2021-05" db="EMBL/GenBank/DDBJ databases">
        <title>A Polyphasic approach of four new species of the genus Ohtaekwangia: Ohtaekwangia histidinii sp. nov., Ohtaekwangia cretensis sp. nov., Ohtaekwangia indiensis sp. nov., Ohtaekwangia reichenbachii sp. nov. from diverse environment.</title>
        <authorList>
            <person name="Octaviana S."/>
        </authorList>
    </citation>
    <scope>NUCLEOTIDE SEQUENCE [LARGE SCALE GENOMIC DNA]</scope>
    <source>
        <strain evidence="5 6">PWU4</strain>
    </source>
</reference>
<feature type="domain" description="HTH asnC-type" evidence="4">
    <location>
        <begin position="8"/>
        <end position="69"/>
    </location>
</feature>
<dbReference type="InterPro" id="IPR019885">
    <property type="entry name" value="Tscrpt_reg_HTH_AsnC-type_CS"/>
</dbReference>
<dbReference type="GO" id="GO:0043565">
    <property type="term" value="F:sequence-specific DNA binding"/>
    <property type="evidence" value="ECO:0007669"/>
    <property type="project" value="InterPro"/>
</dbReference>
<dbReference type="Proteomes" id="UP001319200">
    <property type="component" value="Unassembled WGS sequence"/>
</dbReference>
<accession>A0AAP2GHV1</accession>
<keyword evidence="6" id="KW-1185">Reference proteome</keyword>
<dbReference type="SUPFAM" id="SSF54909">
    <property type="entry name" value="Dimeric alpha+beta barrel"/>
    <property type="match status" value="1"/>
</dbReference>
<evidence type="ECO:0000259" key="4">
    <source>
        <dbReference type="PROSITE" id="PS50956"/>
    </source>
</evidence>